<dbReference type="EMBL" id="JH687770">
    <property type="protein sequence ID" value="EJD44602.1"/>
    <property type="molecule type" value="Genomic_DNA"/>
</dbReference>
<organism evidence="1 2">
    <name type="scientific">Auricularia subglabra (strain TFB-10046 / SS5)</name>
    <name type="common">White-rot fungus</name>
    <name type="synonym">Auricularia delicata (strain TFB10046)</name>
    <dbReference type="NCBI Taxonomy" id="717982"/>
    <lineage>
        <taxon>Eukaryota</taxon>
        <taxon>Fungi</taxon>
        <taxon>Dikarya</taxon>
        <taxon>Basidiomycota</taxon>
        <taxon>Agaricomycotina</taxon>
        <taxon>Agaricomycetes</taxon>
        <taxon>Auriculariales</taxon>
        <taxon>Auriculariaceae</taxon>
        <taxon>Auricularia</taxon>
    </lineage>
</organism>
<protein>
    <submittedName>
        <fullName evidence="1">Uncharacterized protein</fullName>
    </submittedName>
</protein>
<dbReference type="Proteomes" id="UP000006514">
    <property type="component" value="Unassembled WGS sequence"/>
</dbReference>
<sequence>MAHTGTASGVGICRRLESAPDDDEVWSRAHRLQLVAVRQVPGMPAGKRTVFGGTLSDGDGSMDVMLGPGVAEKIEAGKIRVYSILLTKVLKRCVILDGASRTGKDTVFLLGCELEAHEVVEAGLPGAPAPRRSFGFNCALGPDPRAAAVSRARGFLMTYGMTAGVAGHYAPLLVEAVSLQEVSKRLWELNICVLLGTEDGKDLRFMRAGKEEGRMQL</sequence>
<evidence type="ECO:0000313" key="1">
    <source>
        <dbReference type="EMBL" id="EJD44602.1"/>
    </source>
</evidence>
<dbReference type="InParanoid" id="J0WZ71"/>
<dbReference type="KEGG" id="adl:AURDEDRAFT_166387"/>
<accession>J0WZ71</accession>
<gene>
    <name evidence="1" type="ORF">AURDEDRAFT_166387</name>
</gene>
<dbReference type="AlphaFoldDB" id="J0WZ71"/>
<name>J0WZ71_AURST</name>
<reference evidence="2" key="1">
    <citation type="journal article" date="2012" name="Science">
        <title>The Paleozoic origin of enzymatic lignin decomposition reconstructed from 31 fungal genomes.</title>
        <authorList>
            <person name="Floudas D."/>
            <person name="Binder M."/>
            <person name="Riley R."/>
            <person name="Barry K."/>
            <person name="Blanchette R.A."/>
            <person name="Henrissat B."/>
            <person name="Martinez A.T."/>
            <person name="Otillar R."/>
            <person name="Spatafora J.W."/>
            <person name="Yadav J.S."/>
            <person name="Aerts A."/>
            <person name="Benoit I."/>
            <person name="Boyd A."/>
            <person name="Carlson A."/>
            <person name="Copeland A."/>
            <person name="Coutinho P.M."/>
            <person name="de Vries R.P."/>
            <person name="Ferreira P."/>
            <person name="Findley K."/>
            <person name="Foster B."/>
            <person name="Gaskell J."/>
            <person name="Glotzer D."/>
            <person name="Gorecki P."/>
            <person name="Heitman J."/>
            <person name="Hesse C."/>
            <person name="Hori C."/>
            <person name="Igarashi K."/>
            <person name="Jurgens J.A."/>
            <person name="Kallen N."/>
            <person name="Kersten P."/>
            <person name="Kohler A."/>
            <person name="Kuees U."/>
            <person name="Kumar T.K.A."/>
            <person name="Kuo A."/>
            <person name="LaButti K."/>
            <person name="Larrondo L.F."/>
            <person name="Lindquist E."/>
            <person name="Ling A."/>
            <person name="Lombard V."/>
            <person name="Lucas S."/>
            <person name="Lundell T."/>
            <person name="Martin R."/>
            <person name="McLaughlin D.J."/>
            <person name="Morgenstern I."/>
            <person name="Morin E."/>
            <person name="Murat C."/>
            <person name="Nagy L.G."/>
            <person name="Nolan M."/>
            <person name="Ohm R.A."/>
            <person name="Patyshakuliyeva A."/>
            <person name="Rokas A."/>
            <person name="Ruiz-Duenas F.J."/>
            <person name="Sabat G."/>
            <person name="Salamov A."/>
            <person name="Samejima M."/>
            <person name="Schmutz J."/>
            <person name="Slot J.C."/>
            <person name="St John F."/>
            <person name="Stenlid J."/>
            <person name="Sun H."/>
            <person name="Sun S."/>
            <person name="Syed K."/>
            <person name="Tsang A."/>
            <person name="Wiebenga A."/>
            <person name="Young D."/>
            <person name="Pisabarro A."/>
            <person name="Eastwood D.C."/>
            <person name="Martin F."/>
            <person name="Cullen D."/>
            <person name="Grigoriev I.V."/>
            <person name="Hibbett D.S."/>
        </authorList>
    </citation>
    <scope>NUCLEOTIDE SEQUENCE [LARGE SCALE GENOMIC DNA]</scope>
    <source>
        <strain evidence="2">TFB10046</strain>
    </source>
</reference>
<keyword evidence="2" id="KW-1185">Reference proteome</keyword>
<evidence type="ECO:0000313" key="2">
    <source>
        <dbReference type="Proteomes" id="UP000006514"/>
    </source>
</evidence>
<proteinExistence type="predicted"/>